<evidence type="ECO:0000313" key="7">
    <source>
        <dbReference type="Proteomes" id="UP000199245"/>
    </source>
</evidence>
<keyword evidence="3" id="KW-0238">DNA-binding</keyword>
<evidence type="ECO:0000256" key="1">
    <source>
        <dbReference type="ARBA" id="ARBA00022829"/>
    </source>
</evidence>
<keyword evidence="4" id="KW-0233">DNA recombination</keyword>
<dbReference type="RefSeq" id="WP_092088430.1">
    <property type="nucleotide sequence ID" value="NZ_FMZW01000042.1"/>
</dbReference>
<evidence type="ECO:0000256" key="4">
    <source>
        <dbReference type="ARBA" id="ARBA00023172"/>
    </source>
</evidence>
<accession>A0A1G7HNA6</accession>
<organism evidence="6 7">
    <name type="scientific">Bradyrhizobium brasilense</name>
    <dbReference type="NCBI Taxonomy" id="1419277"/>
    <lineage>
        <taxon>Bacteria</taxon>
        <taxon>Pseudomonadati</taxon>
        <taxon>Pseudomonadota</taxon>
        <taxon>Alphaproteobacteria</taxon>
        <taxon>Hyphomicrobiales</taxon>
        <taxon>Nitrobacteraceae</taxon>
        <taxon>Bradyrhizobium</taxon>
    </lineage>
</organism>
<name>A0A1G7HNA6_9BRAD</name>
<dbReference type="Gene3D" id="1.10.150.130">
    <property type="match status" value="1"/>
</dbReference>
<dbReference type="Pfam" id="PF00589">
    <property type="entry name" value="Phage_integrase"/>
    <property type="match status" value="1"/>
</dbReference>
<evidence type="ECO:0000256" key="2">
    <source>
        <dbReference type="ARBA" id="ARBA00022908"/>
    </source>
</evidence>
<sequence>MDDVTSCELISDPETRRALQLDTLSAILPMERRDRLAELLTDDDVETLKHLAREGIGENSLRALASDLAYLEAWAQAATGAPLPWPAPAALALKFVAHHLWDPAKRETDPHHGMPAEVAADLRDASILRSDGPHAPSTVKRRLANWATLHRWKGLEGPFHAPGLRAAIRLAVRASGRPRRRKSKRAITRDVLDRLLATCRSDRLADTRDLAILLLAFASGGRRRSEVARLRVEQISDEPAVPLDPKDPQSLTLPCLALQLGRTKTGAADDAGRVLLVGPPVVALREWLERADITTGPVFRAIDRWEAVEDRALTPQSINLIVKRRCTMAGLEAREFSAHGLRSGYLTEAARQGVALPEAMQQSQHRSVQQAASYYNEAERAHGRAARLALDAGPTNSARPNHKVAVAAG</sequence>
<dbReference type="Proteomes" id="UP000199245">
    <property type="component" value="Unassembled WGS sequence"/>
</dbReference>
<dbReference type="GO" id="GO:0003677">
    <property type="term" value="F:DNA binding"/>
    <property type="evidence" value="ECO:0007669"/>
    <property type="project" value="UniProtKB-KW"/>
</dbReference>
<keyword evidence="2" id="KW-0229">DNA integration</keyword>
<dbReference type="EMBL" id="FMZW01000042">
    <property type="protein sequence ID" value="SDF01826.1"/>
    <property type="molecule type" value="Genomic_DNA"/>
</dbReference>
<dbReference type="Gene3D" id="1.10.443.10">
    <property type="entry name" value="Intergrase catalytic core"/>
    <property type="match status" value="1"/>
</dbReference>
<reference evidence="6 7" key="1">
    <citation type="submission" date="2016-10" db="EMBL/GenBank/DDBJ databases">
        <authorList>
            <person name="de Groot N.N."/>
        </authorList>
    </citation>
    <scope>NUCLEOTIDE SEQUENCE [LARGE SCALE GENOMIC DNA]</scope>
    <source>
        <strain evidence="6 7">R5</strain>
    </source>
</reference>
<dbReference type="InterPro" id="IPR050090">
    <property type="entry name" value="Tyrosine_recombinase_XerCD"/>
</dbReference>
<dbReference type="PROSITE" id="PS51898">
    <property type="entry name" value="TYR_RECOMBINASE"/>
    <property type="match status" value="1"/>
</dbReference>
<dbReference type="GO" id="GO:0007059">
    <property type="term" value="P:chromosome segregation"/>
    <property type="evidence" value="ECO:0007669"/>
    <property type="project" value="UniProtKB-KW"/>
</dbReference>
<dbReference type="PANTHER" id="PTHR30349:SF81">
    <property type="entry name" value="TYROSINE RECOMBINASE XERC"/>
    <property type="match status" value="1"/>
</dbReference>
<evidence type="ECO:0000256" key="3">
    <source>
        <dbReference type="ARBA" id="ARBA00023125"/>
    </source>
</evidence>
<dbReference type="SUPFAM" id="SSF47823">
    <property type="entry name" value="lambda integrase-like, N-terminal domain"/>
    <property type="match status" value="1"/>
</dbReference>
<dbReference type="InterPro" id="IPR010998">
    <property type="entry name" value="Integrase_recombinase_N"/>
</dbReference>
<dbReference type="SUPFAM" id="SSF56349">
    <property type="entry name" value="DNA breaking-rejoining enzymes"/>
    <property type="match status" value="1"/>
</dbReference>
<proteinExistence type="predicted"/>
<dbReference type="CDD" id="cd00799">
    <property type="entry name" value="INT_Cre_C"/>
    <property type="match status" value="1"/>
</dbReference>
<keyword evidence="1" id="KW-0159">Chromosome partition</keyword>
<feature type="domain" description="Tyr recombinase" evidence="5">
    <location>
        <begin position="182"/>
        <end position="388"/>
    </location>
</feature>
<evidence type="ECO:0000259" key="5">
    <source>
        <dbReference type="PROSITE" id="PS51898"/>
    </source>
</evidence>
<dbReference type="InterPro" id="IPR011010">
    <property type="entry name" value="DNA_brk_join_enz"/>
</dbReference>
<dbReference type="PANTHER" id="PTHR30349">
    <property type="entry name" value="PHAGE INTEGRASE-RELATED"/>
    <property type="match status" value="1"/>
</dbReference>
<dbReference type="GO" id="GO:0015074">
    <property type="term" value="P:DNA integration"/>
    <property type="evidence" value="ECO:0007669"/>
    <property type="project" value="UniProtKB-KW"/>
</dbReference>
<protein>
    <submittedName>
        <fullName evidence="6">Site-specific recombinase XerD</fullName>
    </submittedName>
</protein>
<dbReference type="AlphaFoldDB" id="A0A1G7HNA6"/>
<gene>
    <name evidence="6" type="ORF">SAMN05216337_104268</name>
</gene>
<evidence type="ECO:0000313" key="6">
    <source>
        <dbReference type="EMBL" id="SDF01826.1"/>
    </source>
</evidence>
<dbReference type="InterPro" id="IPR013762">
    <property type="entry name" value="Integrase-like_cat_sf"/>
</dbReference>
<dbReference type="InterPro" id="IPR002104">
    <property type="entry name" value="Integrase_catalytic"/>
</dbReference>
<dbReference type="GO" id="GO:0006310">
    <property type="term" value="P:DNA recombination"/>
    <property type="evidence" value="ECO:0007669"/>
    <property type="project" value="UniProtKB-KW"/>
</dbReference>